<gene>
    <name evidence="15" type="ORF">CDL15_Pgr014950</name>
    <name evidence="16" type="ORF">CRG98_034076</name>
</gene>
<evidence type="ECO:0000256" key="8">
    <source>
        <dbReference type="ARBA" id="ARBA00022723"/>
    </source>
</evidence>
<evidence type="ECO:0000256" key="11">
    <source>
        <dbReference type="ARBA" id="ARBA00023098"/>
    </source>
</evidence>
<evidence type="ECO:0000313" key="15">
    <source>
        <dbReference type="EMBL" id="OWM78131.1"/>
    </source>
</evidence>
<keyword evidence="6" id="KW-0444">Lipid biosynthesis</keyword>
<evidence type="ECO:0000313" key="17">
    <source>
        <dbReference type="Proteomes" id="UP000197138"/>
    </source>
</evidence>
<keyword evidence="18" id="KW-1185">Reference proteome</keyword>
<comment type="cofactor">
    <cofactor evidence="1">
        <name>Zn(2+)</name>
        <dbReference type="ChEBI" id="CHEBI:29105"/>
    </cofactor>
</comment>
<dbReference type="InterPro" id="IPR015870">
    <property type="entry name" value="UDP-acyl_N-AcGlcN_deAcase_N"/>
</dbReference>
<dbReference type="GO" id="GO:0046872">
    <property type="term" value="F:metal ion binding"/>
    <property type="evidence" value="ECO:0007669"/>
    <property type="project" value="UniProtKB-KW"/>
</dbReference>
<dbReference type="InterPro" id="IPR020568">
    <property type="entry name" value="Ribosomal_Su5_D2-typ_SF"/>
</dbReference>
<keyword evidence="8" id="KW-0479">Metal-binding</keyword>
<proteinExistence type="inferred from homology"/>
<reference evidence="17" key="1">
    <citation type="journal article" date="2017" name="Plant J.">
        <title>The pomegranate (Punica granatum L.) genome and the genomics of punicalagin biosynthesis.</title>
        <authorList>
            <person name="Qin G."/>
            <person name="Xu C."/>
            <person name="Ming R."/>
            <person name="Tang H."/>
            <person name="Guyot R."/>
            <person name="Kramer E.M."/>
            <person name="Hu Y."/>
            <person name="Yi X."/>
            <person name="Qi Y."/>
            <person name="Xu X."/>
            <person name="Gao Z."/>
            <person name="Pan H."/>
            <person name="Jian J."/>
            <person name="Tian Y."/>
            <person name="Yue Z."/>
            <person name="Xu Y."/>
        </authorList>
    </citation>
    <scope>NUCLEOTIDE SEQUENCE [LARGE SCALE GENOMIC DNA]</scope>
    <source>
        <strain evidence="17">cv. Dabenzi</strain>
    </source>
</reference>
<comment type="similarity">
    <text evidence="4">Belongs to the LpxC family.</text>
</comment>
<evidence type="ECO:0000256" key="2">
    <source>
        <dbReference type="ARBA" id="ARBA00004173"/>
    </source>
</evidence>
<name>A0A218X0Y9_PUNGR</name>
<dbReference type="Gene3D" id="3.30.1700.10">
    <property type="entry name" value="lpxc deacetylase, domain 2"/>
    <property type="match status" value="1"/>
</dbReference>
<evidence type="ECO:0000256" key="12">
    <source>
        <dbReference type="ARBA" id="ARBA00023128"/>
    </source>
</evidence>
<dbReference type="STRING" id="22663.A0A218X0Y9"/>
<evidence type="ECO:0000256" key="4">
    <source>
        <dbReference type="ARBA" id="ARBA00006170"/>
    </source>
</evidence>
<dbReference type="EMBL" id="PGOL01002706">
    <property type="protein sequence ID" value="PKI45558.1"/>
    <property type="molecule type" value="Genomic_DNA"/>
</dbReference>
<dbReference type="GO" id="GO:0005739">
    <property type="term" value="C:mitochondrion"/>
    <property type="evidence" value="ECO:0007669"/>
    <property type="project" value="UniProtKB-SubCell"/>
</dbReference>
<evidence type="ECO:0000256" key="1">
    <source>
        <dbReference type="ARBA" id="ARBA00001947"/>
    </source>
</evidence>
<dbReference type="NCBIfam" id="TIGR00325">
    <property type="entry name" value="lpxC"/>
    <property type="match status" value="1"/>
</dbReference>
<evidence type="ECO:0000313" key="18">
    <source>
        <dbReference type="Proteomes" id="UP000233551"/>
    </source>
</evidence>
<keyword evidence="10" id="KW-0862">Zinc</keyword>
<accession>A0A218X0Y9</accession>
<organism evidence="15 17">
    <name type="scientific">Punica granatum</name>
    <name type="common">Pomegranate</name>
    <dbReference type="NCBI Taxonomy" id="22663"/>
    <lineage>
        <taxon>Eukaryota</taxon>
        <taxon>Viridiplantae</taxon>
        <taxon>Streptophyta</taxon>
        <taxon>Embryophyta</taxon>
        <taxon>Tracheophyta</taxon>
        <taxon>Spermatophyta</taxon>
        <taxon>Magnoliopsida</taxon>
        <taxon>eudicotyledons</taxon>
        <taxon>Gunneridae</taxon>
        <taxon>Pentapetalae</taxon>
        <taxon>rosids</taxon>
        <taxon>malvids</taxon>
        <taxon>Myrtales</taxon>
        <taxon>Lythraceae</taxon>
        <taxon>Punica</taxon>
    </lineage>
</organism>
<dbReference type="Proteomes" id="UP000197138">
    <property type="component" value="Unassembled WGS sequence"/>
</dbReference>
<dbReference type="Gene3D" id="3.30.230.20">
    <property type="entry name" value="lpxc deacetylase, domain 1"/>
    <property type="match status" value="1"/>
</dbReference>
<keyword evidence="11" id="KW-0443">Lipid metabolism</keyword>
<reference evidence="16 18" key="3">
    <citation type="submission" date="2017-11" db="EMBL/GenBank/DDBJ databases">
        <title>De-novo sequencing of pomegranate (Punica granatum L.) genome.</title>
        <authorList>
            <person name="Akparov Z."/>
            <person name="Amiraslanov A."/>
            <person name="Hajiyeva S."/>
            <person name="Abbasov M."/>
            <person name="Kaur K."/>
            <person name="Hamwieh A."/>
            <person name="Solovyev V."/>
            <person name="Salamov A."/>
            <person name="Braich B."/>
            <person name="Kosarev P."/>
            <person name="Mahmoud A."/>
            <person name="Hajiyev E."/>
            <person name="Babayeva S."/>
            <person name="Izzatullayeva V."/>
            <person name="Mammadov A."/>
            <person name="Mammadov A."/>
            <person name="Sharifova S."/>
            <person name="Ojaghi J."/>
            <person name="Eynullazada K."/>
            <person name="Bayramov B."/>
            <person name="Abdulazimova A."/>
            <person name="Shahmuradov I."/>
        </authorList>
    </citation>
    <scope>NUCLEOTIDE SEQUENCE [LARGE SCALE GENOMIC DNA]</scope>
    <source>
        <strain evidence="16">AG2017</strain>
        <strain evidence="18">cv. AG2017</strain>
        <tissue evidence="16">Leaf</tissue>
    </source>
</reference>
<evidence type="ECO:0000256" key="7">
    <source>
        <dbReference type="ARBA" id="ARBA00022556"/>
    </source>
</evidence>
<comment type="pathway">
    <text evidence="3">Glycolipid biosynthesis; lipid IV(A) biosynthesis; lipid IV(A) from (3R)-3-hydroxytetradecanoyl-[acyl-carrier-protein] and UDP-N-acetyl-alpha-D-glucosamine: step 2/6.</text>
</comment>
<dbReference type="Proteomes" id="UP000233551">
    <property type="component" value="Unassembled WGS sequence"/>
</dbReference>
<evidence type="ECO:0000256" key="5">
    <source>
        <dbReference type="ARBA" id="ARBA00012745"/>
    </source>
</evidence>
<dbReference type="GO" id="GO:2001289">
    <property type="term" value="P:lipid X metabolic process"/>
    <property type="evidence" value="ECO:0007669"/>
    <property type="project" value="UniProtKB-ARBA"/>
</dbReference>
<evidence type="ECO:0000256" key="10">
    <source>
        <dbReference type="ARBA" id="ARBA00022833"/>
    </source>
</evidence>
<evidence type="ECO:0000313" key="16">
    <source>
        <dbReference type="EMBL" id="PKI45558.1"/>
    </source>
</evidence>
<dbReference type="GO" id="GO:0009245">
    <property type="term" value="P:lipid A biosynthetic process"/>
    <property type="evidence" value="ECO:0007669"/>
    <property type="project" value="UniProtKB-KW"/>
</dbReference>
<dbReference type="PANTHER" id="PTHR33694">
    <property type="entry name" value="UDP-3-O-ACYL-N-ACETYLGLUCOSAMINE DEACETYLASE 1, MITOCHONDRIAL-RELATED"/>
    <property type="match status" value="1"/>
</dbReference>
<dbReference type="InterPro" id="IPR011334">
    <property type="entry name" value="UDP-acyl_GlcNac_deAcase_C"/>
</dbReference>
<evidence type="ECO:0000256" key="13">
    <source>
        <dbReference type="ARBA" id="ARBA00024535"/>
    </source>
</evidence>
<dbReference type="SUPFAM" id="SSF54211">
    <property type="entry name" value="Ribosomal protein S5 domain 2-like"/>
    <property type="match status" value="2"/>
</dbReference>
<comment type="catalytic activity">
    <reaction evidence="13">
        <text>a UDP-3-O-[(3R)-3-hydroxyacyl]-N-acetyl-alpha-D-glucosamine + H2O = a UDP-3-O-[(3R)-3-hydroxyacyl]-alpha-D-glucosamine + acetate</text>
        <dbReference type="Rhea" id="RHEA:67816"/>
        <dbReference type="ChEBI" id="CHEBI:15377"/>
        <dbReference type="ChEBI" id="CHEBI:30089"/>
        <dbReference type="ChEBI" id="CHEBI:137740"/>
        <dbReference type="ChEBI" id="CHEBI:173225"/>
        <dbReference type="EC" id="3.5.1.108"/>
    </reaction>
</comment>
<keyword evidence="9" id="KW-0378">Hydrolase</keyword>
<dbReference type="Pfam" id="PF03331">
    <property type="entry name" value="LpxC"/>
    <property type="match status" value="1"/>
</dbReference>
<comment type="caution">
    <text evidence="15">The sequence shown here is derived from an EMBL/GenBank/DDBJ whole genome shotgun (WGS) entry which is preliminary data.</text>
</comment>
<sequence length="309" mass="34023">MASIASKFRSSALISWKSTGKLQQTLAGCIERTGVALHSGKVSTVKIWPHFAGEGRWFDFRSNLIPASIDFVEQSPLCTTLLKDGLRIRTVEHLLSALEASGVDNCRIEIDNLDGEDKDVEVPIFDGSAREWVEAIEKVGLEIAKDSRGNDCEKIAPYLNEPVHFWHIDSFVVAFPSPKVHVTFGIDFPQVPAVGCQWFSSSLSDDSVYKRQIAPARTFCIYEEVEKMRNAGLIKGGSLENALVCSMGKGWLNPPLRFNDEPARHKALDLIGDLSVFARSGSQGLPVAHIVAYKSGHALHADFVRQISS</sequence>
<keyword evidence="7" id="KW-0441">Lipid A biosynthesis</keyword>
<dbReference type="InterPro" id="IPR004463">
    <property type="entry name" value="UDP-acyl_GlcNac_deAcase"/>
</dbReference>
<dbReference type="GO" id="GO:0016020">
    <property type="term" value="C:membrane"/>
    <property type="evidence" value="ECO:0007669"/>
    <property type="project" value="GOC"/>
</dbReference>
<comment type="subcellular location">
    <subcellularLocation>
        <location evidence="2">Mitochondrion</location>
    </subcellularLocation>
</comment>
<dbReference type="PANTHER" id="PTHR33694:SF1">
    <property type="entry name" value="UDP-3-O-ACYL-N-ACETYLGLUCOSAMINE DEACETYLASE 1, MITOCHONDRIAL-RELATED"/>
    <property type="match status" value="1"/>
</dbReference>
<dbReference type="GO" id="GO:0103117">
    <property type="term" value="F:UDP-3-O-acyl-N-acetylglucosamine deacetylase activity"/>
    <property type="evidence" value="ECO:0007669"/>
    <property type="project" value="UniProtKB-EC"/>
</dbReference>
<evidence type="ECO:0000256" key="3">
    <source>
        <dbReference type="ARBA" id="ARBA00005002"/>
    </source>
</evidence>
<evidence type="ECO:0000256" key="6">
    <source>
        <dbReference type="ARBA" id="ARBA00022516"/>
    </source>
</evidence>
<reference evidence="15" key="2">
    <citation type="submission" date="2017-06" db="EMBL/GenBank/DDBJ databases">
        <title>The pomegranate genome and the genomics of punicalagin biosynthesis.</title>
        <authorList>
            <person name="Xu C."/>
        </authorList>
    </citation>
    <scope>NUCLEOTIDE SEQUENCE [LARGE SCALE GENOMIC DNA]</scope>
    <source>
        <tissue evidence="15">Fresh leaf</tissue>
    </source>
</reference>
<comment type="function">
    <text evidence="14">Involved in the biosynthesis of lipid A, a phosphorylated glycolipid that in bacteria anchors the lipopolysaccharide to the outer membrane of the cell. Lipid A-like molecules in plants may serve as structural components of the outer membranes of mitochondria and/or chloroplasts, or may be involved in signal transduction or plant defense responses.</text>
</comment>
<evidence type="ECO:0000256" key="9">
    <source>
        <dbReference type="ARBA" id="ARBA00022801"/>
    </source>
</evidence>
<dbReference type="AlphaFoldDB" id="A0A218X0Y9"/>
<dbReference type="OrthoDB" id="10265200at2759"/>
<dbReference type="EMBL" id="MTKT01002501">
    <property type="protein sequence ID" value="OWM78131.1"/>
    <property type="molecule type" value="Genomic_DNA"/>
</dbReference>
<dbReference type="EC" id="3.5.1.108" evidence="5"/>
<evidence type="ECO:0000256" key="14">
    <source>
        <dbReference type="ARBA" id="ARBA00024987"/>
    </source>
</evidence>
<protein>
    <recommendedName>
        <fullName evidence="5">UDP-3-O-acyl-N-acetylglucosamine deacetylase</fullName>
        <ecNumber evidence="5">3.5.1.108</ecNumber>
    </recommendedName>
</protein>
<keyword evidence="12" id="KW-0496">Mitochondrion</keyword>
<dbReference type="GeneID" id="116201178"/>
<dbReference type="UniPathway" id="UPA00359">
    <property type="reaction ID" value="UER00478"/>
</dbReference>